<proteinExistence type="predicted"/>
<dbReference type="Proteomes" id="UP000626092">
    <property type="component" value="Unassembled WGS sequence"/>
</dbReference>
<dbReference type="AlphaFoldDB" id="A0A834LNU6"/>
<protein>
    <submittedName>
        <fullName evidence="1">Uncharacterized protein</fullName>
    </submittedName>
</protein>
<evidence type="ECO:0000313" key="1">
    <source>
        <dbReference type="EMBL" id="KAF7141915.1"/>
    </source>
</evidence>
<dbReference type="EMBL" id="WJXA01000006">
    <property type="protein sequence ID" value="KAF7141915.1"/>
    <property type="molecule type" value="Genomic_DNA"/>
</dbReference>
<gene>
    <name evidence="1" type="ORF">RHSIM_Rhsim06G0160400</name>
</gene>
<keyword evidence="2" id="KW-1185">Reference proteome</keyword>
<name>A0A834LNU6_RHOSS</name>
<evidence type="ECO:0000313" key="2">
    <source>
        <dbReference type="Proteomes" id="UP000626092"/>
    </source>
</evidence>
<accession>A0A834LNU6</accession>
<organism evidence="1 2">
    <name type="scientific">Rhododendron simsii</name>
    <name type="common">Sims's rhododendron</name>
    <dbReference type="NCBI Taxonomy" id="118357"/>
    <lineage>
        <taxon>Eukaryota</taxon>
        <taxon>Viridiplantae</taxon>
        <taxon>Streptophyta</taxon>
        <taxon>Embryophyta</taxon>
        <taxon>Tracheophyta</taxon>
        <taxon>Spermatophyta</taxon>
        <taxon>Magnoliopsida</taxon>
        <taxon>eudicotyledons</taxon>
        <taxon>Gunneridae</taxon>
        <taxon>Pentapetalae</taxon>
        <taxon>asterids</taxon>
        <taxon>Ericales</taxon>
        <taxon>Ericaceae</taxon>
        <taxon>Ericoideae</taxon>
        <taxon>Rhodoreae</taxon>
        <taxon>Rhododendron</taxon>
    </lineage>
</organism>
<comment type="caution">
    <text evidence="1">The sequence shown here is derived from an EMBL/GenBank/DDBJ whole genome shotgun (WGS) entry which is preliminary data.</text>
</comment>
<sequence>MFGTLTIKLDDDDKAAVDTKLVALLWMRTRRYVPKNREPRKLVFCFHEHKEEINPRWQRNVELLKWILQFKKALLGLILYYRK</sequence>
<reference evidence="1" key="1">
    <citation type="submission" date="2019-11" db="EMBL/GenBank/DDBJ databases">
        <authorList>
            <person name="Liu Y."/>
            <person name="Hou J."/>
            <person name="Li T.-Q."/>
            <person name="Guan C.-H."/>
            <person name="Wu X."/>
            <person name="Wu H.-Z."/>
            <person name="Ling F."/>
            <person name="Zhang R."/>
            <person name="Shi X.-G."/>
            <person name="Ren J.-P."/>
            <person name="Chen E.-F."/>
            <person name="Sun J.-M."/>
        </authorList>
    </citation>
    <scope>NUCLEOTIDE SEQUENCE</scope>
    <source>
        <strain evidence="1">Adult_tree_wgs_1</strain>
        <tissue evidence="1">Leaves</tissue>
    </source>
</reference>